<keyword evidence="4" id="KW-1185">Reference proteome</keyword>
<evidence type="ECO:0000313" key="3">
    <source>
        <dbReference type="EMBL" id="OUD15458.1"/>
    </source>
</evidence>
<accession>A0A251XAY3</accession>
<sequence length="346" mass="39146">MSAVIRFFSVLLLSGWVVSSGAAPIPALPPEPPTLNELGYQTDTHHRLTIVSGARVRSQANNQSGVVATLTLGTTMKQIGRTAQPSALGDSKHYWYQVELDNQRRGWIFGSLTLPYHPSQHLEIYRKLVEERMGQSLSFADQMELTRLLQKLIAEIHEGDTPPKSLLAELQLAYLKSIQKTLDVYNQLSPTQRRQNPYSAWLRHLEQTAKEVIFFDEISARQLVKNEAFWELYEANPRMNQLSDHIAWTAANHPIGGECEGDLNCYFSYQLNSGLLRYLKHFPNSSYQQQALDTLLMETNPKDAYWSASDASELTQQLAQMTAILSQIDTPASTRLLAQLRRLSKS</sequence>
<name>A0A251XAY3_9GAMM</name>
<organism evidence="3 4">
    <name type="scientific">Thioflexithrix psekupsensis</name>
    <dbReference type="NCBI Taxonomy" id="1570016"/>
    <lineage>
        <taxon>Bacteria</taxon>
        <taxon>Pseudomonadati</taxon>
        <taxon>Pseudomonadota</taxon>
        <taxon>Gammaproteobacteria</taxon>
        <taxon>Thiotrichales</taxon>
        <taxon>Thioflexithrix</taxon>
    </lineage>
</organism>
<protein>
    <recommendedName>
        <fullName evidence="2">SH3b domain-containing protein</fullName>
    </recommendedName>
</protein>
<comment type="caution">
    <text evidence="3">The sequence shown here is derived from an EMBL/GenBank/DDBJ whole genome shotgun (WGS) entry which is preliminary data.</text>
</comment>
<feature type="signal peptide" evidence="1">
    <location>
        <begin position="1"/>
        <end position="22"/>
    </location>
</feature>
<dbReference type="Proteomes" id="UP000194798">
    <property type="component" value="Unassembled WGS sequence"/>
</dbReference>
<dbReference type="Pfam" id="PF08239">
    <property type="entry name" value="SH3_3"/>
    <property type="match status" value="1"/>
</dbReference>
<proteinExistence type="predicted"/>
<evidence type="ECO:0000259" key="2">
    <source>
        <dbReference type="Pfam" id="PF08239"/>
    </source>
</evidence>
<reference evidence="3 4" key="1">
    <citation type="submission" date="2016-12" db="EMBL/GenBank/DDBJ databases">
        <title>Thioflexothrix psekupsii D3 genome sequencing and assembly.</title>
        <authorList>
            <person name="Fomenkov A."/>
            <person name="Vincze T."/>
            <person name="Grabovich M."/>
            <person name="Anton B.P."/>
            <person name="Dubinina G."/>
            <person name="Orlova M."/>
            <person name="Belousova E."/>
            <person name="Roberts R.J."/>
        </authorList>
    </citation>
    <scope>NUCLEOTIDE SEQUENCE [LARGE SCALE GENOMIC DNA]</scope>
    <source>
        <strain evidence="3">D3</strain>
    </source>
</reference>
<dbReference type="RefSeq" id="WP_086487054.1">
    <property type="nucleotide sequence ID" value="NZ_MSLT01000006.1"/>
</dbReference>
<gene>
    <name evidence="3" type="ORF">TPSD3_02730</name>
</gene>
<dbReference type="OrthoDB" id="5624172at2"/>
<feature type="domain" description="SH3b" evidence="2">
    <location>
        <begin position="52"/>
        <end position="111"/>
    </location>
</feature>
<dbReference type="EMBL" id="MSLT01000006">
    <property type="protein sequence ID" value="OUD15458.1"/>
    <property type="molecule type" value="Genomic_DNA"/>
</dbReference>
<keyword evidence="1" id="KW-0732">Signal</keyword>
<evidence type="ECO:0000313" key="4">
    <source>
        <dbReference type="Proteomes" id="UP000194798"/>
    </source>
</evidence>
<dbReference type="AlphaFoldDB" id="A0A251XAY3"/>
<dbReference type="InterPro" id="IPR003646">
    <property type="entry name" value="SH3-like_bac-type"/>
</dbReference>
<evidence type="ECO:0000256" key="1">
    <source>
        <dbReference type="SAM" id="SignalP"/>
    </source>
</evidence>
<dbReference type="Gene3D" id="2.30.30.40">
    <property type="entry name" value="SH3 Domains"/>
    <property type="match status" value="1"/>
</dbReference>
<feature type="chain" id="PRO_5012422641" description="SH3b domain-containing protein" evidence="1">
    <location>
        <begin position="23"/>
        <end position="346"/>
    </location>
</feature>